<dbReference type="NCBIfam" id="TIGR00763">
    <property type="entry name" value="lon"/>
    <property type="match status" value="1"/>
</dbReference>
<dbReference type="PROSITE" id="PS01046">
    <property type="entry name" value="LON_SER"/>
    <property type="match status" value="1"/>
</dbReference>
<evidence type="ECO:0000313" key="18">
    <source>
        <dbReference type="RefSeq" id="XP_014668510.1"/>
    </source>
</evidence>
<dbReference type="Pfam" id="PF02190">
    <property type="entry name" value="LON_substr_bdg"/>
    <property type="match status" value="1"/>
</dbReference>
<dbReference type="InterPro" id="IPR046336">
    <property type="entry name" value="Lon_prtase_N_sf"/>
</dbReference>
<dbReference type="Gene3D" id="3.30.230.10">
    <property type="match status" value="1"/>
</dbReference>
<dbReference type="RefSeq" id="XP_014668510.1">
    <property type="nucleotide sequence ID" value="XM_014813024.1"/>
</dbReference>
<keyword evidence="12" id="KW-0175">Coiled coil</keyword>
<dbReference type="SMART" id="SM00464">
    <property type="entry name" value="LON"/>
    <property type="match status" value="1"/>
</dbReference>
<keyword evidence="5 8" id="KW-0720">Serine protease</keyword>
<evidence type="ECO:0000256" key="13">
    <source>
        <dbReference type="SAM" id="MobiDB-lite"/>
    </source>
</evidence>
<dbReference type="InterPro" id="IPR003111">
    <property type="entry name" value="Lon_prtase_N"/>
</dbReference>
<evidence type="ECO:0000259" key="15">
    <source>
        <dbReference type="PROSITE" id="PS51787"/>
    </source>
</evidence>
<evidence type="ECO:0000256" key="12">
    <source>
        <dbReference type="SAM" id="Coils"/>
    </source>
</evidence>
<comment type="function">
    <text evidence="8">ATP-dependent serine protease that mediates the selective degradation of misfolded and unassembled polypeptides in the peroxisomal matrix. Necessary for type 2 peroxisome targeting signal (PTS2)-containing protein processing and facilitates peroxisome matrix protein import.</text>
</comment>
<dbReference type="InterPro" id="IPR015947">
    <property type="entry name" value="PUA-like_sf"/>
</dbReference>
<dbReference type="SUPFAM" id="SSF88697">
    <property type="entry name" value="PUA domain-like"/>
    <property type="match status" value="1"/>
</dbReference>
<feature type="binding site" evidence="8">
    <location>
        <begin position="376"/>
        <end position="383"/>
    </location>
    <ligand>
        <name>ATP</name>
        <dbReference type="ChEBI" id="CHEBI:30616"/>
    </ligand>
</feature>
<evidence type="ECO:0000256" key="6">
    <source>
        <dbReference type="ARBA" id="ARBA00022840"/>
    </source>
</evidence>
<evidence type="ECO:0000256" key="2">
    <source>
        <dbReference type="ARBA" id="ARBA00022670"/>
    </source>
</evidence>
<proteinExistence type="inferred from homology"/>
<dbReference type="RefSeq" id="XP_014668509.1">
    <property type="nucleotide sequence ID" value="XM_014813023.1"/>
</dbReference>
<protein>
    <recommendedName>
        <fullName evidence="8">Lon protease homolog 2, peroxisomal</fullName>
        <ecNumber evidence="8">3.4.21.-</ecNumber>
    </recommendedName>
</protein>
<keyword evidence="2 8" id="KW-0645">Protease</keyword>
<dbReference type="Gene3D" id="2.30.130.40">
    <property type="entry name" value="LON domain-like"/>
    <property type="match status" value="1"/>
</dbReference>
<evidence type="ECO:0000256" key="7">
    <source>
        <dbReference type="ARBA" id="ARBA00023140"/>
    </source>
</evidence>
<reference evidence="17 18" key="1">
    <citation type="submission" date="2025-05" db="UniProtKB">
        <authorList>
            <consortium name="RefSeq"/>
        </authorList>
    </citation>
    <scope>IDENTIFICATION</scope>
</reference>
<evidence type="ECO:0000259" key="14">
    <source>
        <dbReference type="PROSITE" id="PS51786"/>
    </source>
</evidence>
<dbReference type="PROSITE" id="PS51786">
    <property type="entry name" value="LON_PROTEOLYTIC"/>
    <property type="match status" value="1"/>
</dbReference>
<dbReference type="Gene3D" id="1.20.5.5270">
    <property type="match status" value="1"/>
</dbReference>
<dbReference type="Gene3D" id="1.20.58.1480">
    <property type="match status" value="1"/>
</dbReference>
<evidence type="ECO:0000256" key="8">
    <source>
        <dbReference type="HAMAP-Rule" id="MF_03121"/>
    </source>
</evidence>
<keyword evidence="6 8" id="KW-0067">ATP-binding</keyword>
<dbReference type="EC" id="3.4.21.-" evidence="8"/>
<dbReference type="Pfam" id="PF05362">
    <property type="entry name" value="Lon_C"/>
    <property type="match status" value="1"/>
</dbReference>
<dbReference type="InterPro" id="IPR003959">
    <property type="entry name" value="ATPase_AAA_core"/>
</dbReference>
<dbReference type="PRINTS" id="PR00830">
    <property type="entry name" value="ENDOLAPTASE"/>
</dbReference>
<dbReference type="Pfam" id="PF22667">
    <property type="entry name" value="Lon_lid"/>
    <property type="match status" value="1"/>
</dbReference>
<comment type="subcellular location">
    <subcellularLocation>
        <location evidence="1 8">Peroxisome matrix</location>
    </subcellularLocation>
</comment>
<feature type="region of interest" description="Disordered" evidence="13">
    <location>
        <begin position="584"/>
        <end position="609"/>
    </location>
</feature>
<feature type="coiled-coil region" evidence="12">
    <location>
        <begin position="135"/>
        <end position="162"/>
    </location>
</feature>
<evidence type="ECO:0000256" key="1">
    <source>
        <dbReference type="ARBA" id="ARBA00004253"/>
    </source>
</evidence>
<dbReference type="InterPro" id="IPR004815">
    <property type="entry name" value="Lon_bac/euk-typ"/>
</dbReference>
<dbReference type="InterPro" id="IPR003593">
    <property type="entry name" value="AAA+_ATPase"/>
</dbReference>
<evidence type="ECO:0000256" key="3">
    <source>
        <dbReference type="ARBA" id="ARBA00022741"/>
    </source>
</evidence>
<dbReference type="SUPFAM" id="SSF54211">
    <property type="entry name" value="Ribosomal protein S5 domain 2-like"/>
    <property type="match status" value="1"/>
</dbReference>
<dbReference type="CDD" id="cd19500">
    <property type="entry name" value="RecA-like_Lon"/>
    <property type="match status" value="1"/>
</dbReference>
<dbReference type="PIRSF" id="PIRSF001174">
    <property type="entry name" value="Lon_proteas"/>
    <property type="match status" value="1"/>
</dbReference>
<evidence type="ECO:0000256" key="5">
    <source>
        <dbReference type="ARBA" id="ARBA00022825"/>
    </source>
</evidence>
<dbReference type="GeneID" id="106809814"/>
<keyword evidence="3 8" id="KW-0547">Nucleotide-binding</keyword>
<evidence type="ECO:0000313" key="17">
    <source>
        <dbReference type="RefSeq" id="XP_014668509.1"/>
    </source>
</evidence>
<name>A0ABM1E8I8_PRICU</name>
<keyword evidence="7 8" id="KW-0576">Peroxisome</keyword>
<dbReference type="PANTHER" id="PTHR10046">
    <property type="entry name" value="ATP DEPENDENT LON PROTEASE FAMILY MEMBER"/>
    <property type="match status" value="1"/>
</dbReference>
<dbReference type="InterPro" id="IPR020568">
    <property type="entry name" value="Ribosomal_Su5_D2-typ_SF"/>
</dbReference>
<feature type="domain" description="Lon proteolytic" evidence="14">
    <location>
        <begin position="645"/>
        <end position="830"/>
    </location>
</feature>
<evidence type="ECO:0000313" key="19">
    <source>
        <dbReference type="RefSeq" id="XP_014668511.1"/>
    </source>
</evidence>
<dbReference type="SMART" id="SM00382">
    <property type="entry name" value="AAA"/>
    <property type="match status" value="1"/>
</dbReference>
<evidence type="ECO:0000256" key="9">
    <source>
        <dbReference type="PIRNR" id="PIRNR001174"/>
    </source>
</evidence>
<organism evidence="16 17">
    <name type="scientific">Priapulus caudatus</name>
    <name type="common">Priapulid worm</name>
    <dbReference type="NCBI Taxonomy" id="37621"/>
    <lineage>
        <taxon>Eukaryota</taxon>
        <taxon>Metazoa</taxon>
        <taxon>Ecdysozoa</taxon>
        <taxon>Scalidophora</taxon>
        <taxon>Priapulida</taxon>
        <taxon>Priapulimorpha</taxon>
        <taxon>Priapulimorphida</taxon>
        <taxon>Priapulidae</taxon>
        <taxon>Priapulus</taxon>
    </lineage>
</organism>
<dbReference type="InterPro" id="IPR054594">
    <property type="entry name" value="Lon_lid"/>
</dbReference>
<dbReference type="Proteomes" id="UP000695022">
    <property type="component" value="Unplaced"/>
</dbReference>
<gene>
    <name evidence="17 18 19" type="primary">LOC106809814</name>
</gene>
<keyword evidence="4 8" id="KW-0378">Hydrolase</keyword>
<evidence type="ECO:0000313" key="16">
    <source>
        <dbReference type="Proteomes" id="UP000695022"/>
    </source>
</evidence>
<evidence type="ECO:0000256" key="11">
    <source>
        <dbReference type="RuleBase" id="RU000591"/>
    </source>
</evidence>
<feature type="active site" evidence="8 10">
    <location>
        <position position="736"/>
    </location>
</feature>
<dbReference type="Gene3D" id="3.40.50.300">
    <property type="entry name" value="P-loop containing nucleotide triphosphate hydrolases"/>
    <property type="match status" value="1"/>
</dbReference>
<feature type="short sequence motif" description="Microbody targeting signal" evidence="8">
    <location>
        <begin position="844"/>
        <end position="846"/>
    </location>
</feature>
<comment type="similarity">
    <text evidence="8 9 10 11">Belongs to the peptidase S16 family.</text>
</comment>
<evidence type="ECO:0000256" key="10">
    <source>
        <dbReference type="PROSITE-ProRule" id="PRU01122"/>
    </source>
</evidence>
<dbReference type="InterPro" id="IPR008269">
    <property type="entry name" value="Lon_proteolytic"/>
</dbReference>
<dbReference type="InterPro" id="IPR027417">
    <property type="entry name" value="P-loop_NTPase"/>
</dbReference>
<sequence>MSASSGIIRRIPLLLVSDDVLLPGASMRISVRSSNNMNMVKSRLLSRNTLSSAVIGVIPTRPEHSESENEEVENIQSNTVGTAAVVVQVTGTNWPRPMYTLLVTGIYRFRLDRLLQSTPYKVGSVTQLDNLTLDEADIDAENKELGELIESLREKARQLLDMYDISLPVVVKLKKLLKTLPPQNLPDICASIVKASYTEKLQVLDSVDLEERLRKTLPLLVRQIEGLRLLQKSKKNRMQIVPRSKLPAVLGKMIQTPRDMLDDDKDTDNELLDLENKIREAQMPDQANKIAMNELKRLEKMSPHMPDYAMTRNYLDLLVELPWSKLTKDTLDIEQARRDLDCDHYAMDKLKKRVIEFLAVRQLKNSLKGPILCFVGPPGVGKTSIGRSIAHTLGREFHRISLGGVCDQSDIRGHRRTYIGAMPGRIIQGLKTAGTRNPVFLLDEIDKLTRGVHGDPSAALLEVLDPEQNHTFVDHYVNVPFDLSQVIFIATANSLAGIPAPLRDRVEIIPVAGYTQEEKFHIAIRHLIPKQLAAHGLTSEQLQILEDSIKCTIEKYTREAGVRQLERKIGAICRAVAVRVAEASSKHERADKDTDAVHHETDDEKDAHLAENVVDPPEMPIVIDEHALEDILGVPRFERESRDRFDEPGVAAGLAWTEVGGEVMHVEATRMEGDGKLTLTGQLGSVMRESARLALNWLRSHAEGCGIAVAQGSDLLESTDVHIHFPAGAVSKDGPSAGVTVASALVSLFTGRSVRADTAMTGEITLHGLVLPVGGIRDKILAAHRAGFMRVVIPQKNEKDLKDIPATVRSEMSIIPCARLEQVLCAVFPEGFPDLGRDVEVVTSKL</sequence>
<dbReference type="Pfam" id="PF00004">
    <property type="entry name" value="AAA"/>
    <property type="match status" value="1"/>
</dbReference>
<dbReference type="HAMAP" id="MF_03121">
    <property type="entry name" value="lonp2_euk"/>
    <property type="match status" value="1"/>
</dbReference>
<dbReference type="PROSITE" id="PS51787">
    <property type="entry name" value="LON_N"/>
    <property type="match status" value="1"/>
</dbReference>
<dbReference type="Gene3D" id="1.10.8.60">
    <property type="match status" value="1"/>
</dbReference>
<feature type="active site" evidence="8 10">
    <location>
        <position position="779"/>
    </location>
</feature>
<dbReference type="InterPro" id="IPR027065">
    <property type="entry name" value="Lon_Prtase"/>
</dbReference>
<keyword evidence="16" id="KW-1185">Reference proteome</keyword>
<dbReference type="InterPro" id="IPR014721">
    <property type="entry name" value="Ribsml_uS5_D2-typ_fold_subgr"/>
</dbReference>
<dbReference type="SUPFAM" id="SSF52540">
    <property type="entry name" value="P-loop containing nucleoside triphosphate hydrolases"/>
    <property type="match status" value="1"/>
</dbReference>
<evidence type="ECO:0000256" key="4">
    <source>
        <dbReference type="ARBA" id="ARBA00022801"/>
    </source>
</evidence>
<accession>A0ABM1E8I8</accession>
<dbReference type="InterPro" id="IPR027501">
    <property type="entry name" value="Lonp2_euk"/>
</dbReference>
<feature type="domain" description="Lon N-terminal" evidence="15">
    <location>
        <begin position="11"/>
        <end position="224"/>
    </location>
</feature>
<dbReference type="RefSeq" id="XP_014668511.1">
    <property type="nucleotide sequence ID" value="XM_014813025.1"/>
</dbReference>
<dbReference type="InterPro" id="IPR008268">
    <property type="entry name" value="Peptidase_S16_AS"/>
</dbReference>